<dbReference type="SUPFAM" id="SSF51905">
    <property type="entry name" value="FAD/NAD(P)-binding domain"/>
    <property type="match status" value="1"/>
</dbReference>
<accession>A0AAD2GCP7</accession>
<reference evidence="3" key="1">
    <citation type="submission" date="2023-08" db="EMBL/GenBank/DDBJ databases">
        <authorList>
            <person name="Audoor S."/>
            <person name="Bilcke G."/>
        </authorList>
    </citation>
    <scope>NUCLEOTIDE SEQUENCE</scope>
</reference>
<evidence type="ECO:0000313" key="4">
    <source>
        <dbReference type="Proteomes" id="UP001295423"/>
    </source>
</evidence>
<evidence type="ECO:0000313" key="3">
    <source>
        <dbReference type="EMBL" id="CAJ1969788.1"/>
    </source>
</evidence>
<organism evidence="3 4">
    <name type="scientific">Cylindrotheca closterium</name>
    <dbReference type="NCBI Taxonomy" id="2856"/>
    <lineage>
        <taxon>Eukaryota</taxon>
        <taxon>Sar</taxon>
        <taxon>Stramenopiles</taxon>
        <taxon>Ochrophyta</taxon>
        <taxon>Bacillariophyta</taxon>
        <taxon>Bacillariophyceae</taxon>
        <taxon>Bacillariophycidae</taxon>
        <taxon>Bacillariales</taxon>
        <taxon>Bacillariaceae</taxon>
        <taxon>Cylindrotheca</taxon>
    </lineage>
</organism>
<dbReference type="GO" id="GO:0005737">
    <property type="term" value="C:cytoplasm"/>
    <property type="evidence" value="ECO:0007669"/>
    <property type="project" value="TreeGrafter"/>
</dbReference>
<name>A0AAD2GCP7_9STRA</name>
<feature type="domain" description="FAD dependent oxidoreductase" evidence="2">
    <location>
        <begin position="6"/>
        <end position="400"/>
    </location>
</feature>
<keyword evidence="4" id="KW-1185">Reference proteome</keyword>
<comment type="caution">
    <text evidence="3">The sequence shown here is derived from an EMBL/GenBank/DDBJ whole genome shotgun (WGS) entry which is preliminary data.</text>
</comment>
<dbReference type="Gene3D" id="3.30.9.10">
    <property type="entry name" value="D-Amino Acid Oxidase, subunit A, domain 2"/>
    <property type="match status" value="1"/>
</dbReference>
<proteinExistence type="predicted"/>
<dbReference type="InterPro" id="IPR036188">
    <property type="entry name" value="FAD/NAD-bd_sf"/>
</dbReference>
<gene>
    <name evidence="3" type="ORF">CYCCA115_LOCUS23887</name>
</gene>
<feature type="compositionally biased region" description="Low complexity" evidence="1">
    <location>
        <begin position="428"/>
        <end position="438"/>
    </location>
</feature>
<evidence type="ECO:0000256" key="1">
    <source>
        <dbReference type="SAM" id="MobiDB-lite"/>
    </source>
</evidence>
<dbReference type="AlphaFoldDB" id="A0AAD2GCP7"/>
<dbReference type="EMBL" id="CAKOGP040002425">
    <property type="protein sequence ID" value="CAJ1969788.1"/>
    <property type="molecule type" value="Genomic_DNA"/>
</dbReference>
<feature type="region of interest" description="Disordered" evidence="1">
    <location>
        <begin position="422"/>
        <end position="444"/>
    </location>
</feature>
<sequence>MVPIPKIVIAGGGIVGNSIAYFLSKRQVPVTLIDPVGIAPCASGKAGGFLAKDWRDGTDLQELQRAGFELHQTLANELGASNIDYRRLTCQAVAVDASQQTKKPTKNRKSKTLEWVDHDGVFGSSSMGDKQTIAQVHPKKLCQELWKYSESQGSVLKIGKVVKVLSTTADSDADADADASEASSPHNIQLEDGSIIPADKFVIACGPWTEHARDWFPKDVQDSCWPVITGVKCHSVLVQAPKTLSEAVFFERAPCSAKSHEKEEEASNSLDNKLLTSEQLSSVEVYPRPDGDAYVNGFEGDEAVIPEEPGQEVIDPKAVQDLELALQQTSSMLEGLTSHTQQVCYWPETPDGMPILDCLDNNNDDDEAFLGGKRSIYVAAGHSVWGILQGPISGKAMSELILDGEASCIDLTPFQLERFMYDNDNDDGSSSSSSSSSSSDDEIY</sequence>
<dbReference type="PANTHER" id="PTHR13847:SF150">
    <property type="entry name" value="OXIDOREDUCTASE TDA3-RELATED"/>
    <property type="match status" value="1"/>
</dbReference>
<dbReference type="PANTHER" id="PTHR13847">
    <property type="entry name" value="SARCOSINE DEHYDROGENASE-RELATED"/>
    <property type="match status" value="1"/>
</dbReference>
<dbReference type="Pfam" id="PF01266">
    <property type="entry name" value="DAO"/>
    <property type="match status" value="1"/>
</dbReference>
<dbReference type="Gene3D" id="3.50.50.60">
    <property type="entry name" value="FAD/NAD(P)-binding domain"/>
    <property type="match status" value="1"/>
</dbReference>
<evidence type="ECO:0000259" key="2">
    <source>
        <dbReference type="Pfam" id="PF01266"/>
    </source>
</evidence>
<dbReference type="InterPro" id="IPR006076">
    <property type="entry name" value="FAD-dep_OxRdtase"/>
</dbReference>
<protein>
    <recommendedName>
        <fullName evidence="2">FAD dependent oxidoreductase domain-containing protein</fullName>
    </recommendedName>
</protein>
<dbReference type="Proteomes" id="UP001295423">
    <property type="component" value="Unassembled WGS sequence"/>
</dbReference>